<dbReference type="EMBL" id="CAXAMN010026361">
    <property type="protein sequence ID" value="CAK9102403.1"/>
    <property type="molecule type" value="Genomic_DNA"/>
</dbReference>
<comment type="caution">
    <text evidence="1">The sequence shown here is derived from an EMBL/GenBank/DDBJ whole genome shotgun (WGS) entry which is preliminary data.</text>
</comment>
<organism evidence="1 2">
    <name type="scientific">Durusdinium trenchii</name>
    <dbReference type="NCBI Taxonomy" id="1381693"/>
    <lineage>
        <taxon>Eukaryota</taxon>
        <taxon>Sar</taxon>
        <taxon>Alveolata</taxon>
        <taxon>Dinophyceae</taxon>
        <taxon>Suessiales</taxon>
        <taxon>Symbiodiniaceae</taxon>
        <taxon>Durusdinium</taxon>
    </lineage>
</organism>
<evidence type="ECO:0000313" key="2">
    <source>
        <dbReference type="Proteomes" id="UP001642484"/>
    </source>
</evidence>
<reference evidence="1 2" key="1">
    <citation type="submission" date="2024-02" db="EMBL/GenBank/DDBJ databases">
        <authorList>
            <person name="Chen Y."/>
            <person name="Shah S."/>
            <person name="Dougan E. K."/>
            <person name="Thang M."/>
            <person name="Chan C."/>
        </authorList>
    </citation>
    <scope>NUCLEOTIDE SEQUENCE [LARGE SCALE GENOMIC DNA]</scope>
</reference>
<keyword evidence="2" id="KW-1185">Reference proteome</keyword>
<gene>
    <name evidence="1" type="ORF">CCMP2556_LOCUS48189</name>
</gene>
<sequence>MACRLSFVCVECRQTPQKNCDRCCQPIPKEVGVLSEAVTRVDARRVTSSVMGRGVERRVDDLLNPVTCDVDIIICSDLLHFAAFISGGVPDVLPNAFRLGDAFWRRTVPLSKQWESQANRREVYAP</sequence>
<accession>A0ABP0RPW1</accession>
<proteinExistence type="predicted"/>
<name>A0ABP0RPW1_9DINO</name>
<protein>
    <submittedName>
        <fullName evidence="1">Uncharacterized protein</fullName>
    </submittedName>
</protein>
<evidence type="ECO:0000313" key="1">
    <source>
        <dbReference type="EMBL" id="CAK9102403.1"/>
    </source>
</evidence>
<dbReference type="Proteomes" id="UP001642484">
    <property type="component" value="Unassembled WGS sequence"/>
</dbReference>